<comment type="caution">
    <text evidence="3">The sequence shown here is derived from an EMBL/GenBank/DDBJ whole genome shotgun (WGS) entry which is preliminary data.</text>
</comment>
<gene>
    <name evidence="3" type="ORF">GQF63_11490</name>
</gene>
<feature type="region of interest" description="Disordered" evidence="1">
    <location>
        <begin position="1"/>
        <end position="27"/>
    </location>
</feature>
<proteinExistence type="predicted"/>
<organism evidence="3 4">
    <name type="scientific">Sphingobacterium humi</name>
    <dbReference type="NCBI Taxonomy" id="1796905"/>
    <lineage>
        <taxon>Bacteria</taxon>
        <taxon>Pseudomonadati</taxon>
        <taxon>Bacteroidota</taxon>
        <taxon>Sphingobacteriia</taxon>
        <taxon>Sphingobacteriales</taxon>
        <taxon>Sphingobacteriaceae</taxon>
        <taxon>Sphingobacterium</taxon>
    </lineage>
</organism>
<keyword evidence="2" id="KW-0812">Transmembrane</keyword>
<evidence type="ECO:0000313" key="4">
    <source>
        <dbReference type="Proteomes" id="UP000435036"/>
    </source>
</evidence>
<evidence type="ECO:0000313" key="3">
    <source>
        <dbReference type="EMBL" id="MVZ62649.1"/>
    </source>
</evidence>
<feature type="transmembrane region" description="Helical" evidence="2">
    <location>
        <begin position="35"/>
        <end position="54"/>
    </location>
</feature>
<dbReference type="EMBL" id="WSQA01000008">
    <property type="protein sequence ID" value="MVZ62649.1"/>
    <property type="molecule type" value="Genomic_DNA"/>
</dbReference>
<dbReference type="AlphaFoldDB" id="A0A6N8L0X2"/>
<evidence type="ECO:0000256" key="2">
    <source>
        <dbReference type="SAM" id="Phobius"/>
    </source>
</evidence>
<accession>A0A6N8L0X2</accession>
<name>A0A6N8L0X2_9SPHI</name>
<protein>
    <submittedName>
        <fullName evidence="3">Uncharacterized protein</fullName>
    </submittedName>
</protein>
<keyword evidence="2" id="KW-1133">Transmembrane helix</keyword>
<keyword evidence="4" id="KW-1185">Reference proteome</keyword>
<dbReference type="Proteomes" id="UP000435036">
    <property type="component" value="Unassembled WGS sequence"/>
</dbReference>
<keyword evidence="2" id="KW-0472">Membrane</keyword>
<dbReference type="RefSeq" id="WP_160369380.1">
    <property type="nucleotide sequence ID" value="NZ_WSQA01000008.1"/>
</dbReference>
<evidence type="ECO:0000256" key="1">
    <source>
        <dbReference type="SAM" id="MobiDB-lite"/>
    </source>
</evidence>
<sequence length="58" mass="6836">MEEKKEFDDQERLEDQQVPEVVKEEPDDKPAGINIIRSVIIAIIILAIIYFVYLQMMK</sequence>
<reference evidence="3 4" key="1">
    <citation type="submission" date="2019-12" db="EMBL/GenBank/DDBJ databases">
        <authorList>
            <person name="Dong K."/>
        </authorList>
    </citation>
    <scope>NUCLEOTIDE SEQUENCE [LARGE SCALE GENOMIC DNA]</scope>
    <source>
        <strain evidence="3 4">JCM 31225</strain>
    </source>
</reference>